<dbReference type="HOGENOM" id="CLU_2498539_0_0_1"/>
<reference evidence="2" key="2">
    <citation type="submission" date="2015-01" db="EMBL/GenBank/DDBJ databases">
        <title>Evolutionary Origins and Diversification of the Mycorrhizal Mutualists.</title>
        <authorList>
            <consortium name="DOE Joint Genome Institute"/>
            <consortium name="Mycorrhizal Genomics Consortium"/>
            <person name="Kohler A."/>
            <person name="Kuo A."/>
            <person name="Nagy L.G."/>
            <person name="Floudas D."/>
            <person name="Copeland A."/>
            <person name="Barry K.W."/>
            <person name="Cichocki N."/>
            <person name="Veneault-Fourrey C."/>
            <person name="LaButti K."/>
            <person name="Lindquist E.A."/>
            <person name="Lipzen A."/>
            <person name="Lundell T."/>
            <person name="Morin E."/>
            <person name="Murat C."/>
            <person name="Riley R."/>
            <person name="Ohm R."/>
            <person name="Sun H."/>
            <person name="Tunlid A."/>
            <person name="Henrissat B."/>
            <person name="Grigoriev I.V."/>
            <person name="Hibbett D.S."/>
            <person name="Martin F."/>
        </authorList>
    </citation>
    <scope>NUCLEOTIDE SEQUENCE [LARGE SCALE GENOMIC DNA]</scope>
    <source>
        <strain evidence="2">Ve08.2h10</strain>
    </source>
</reference>
<proteinExistence type="predicted"/>
<accession>A0A0D0DV40</accession>
<reference evidence="1 2" key="1">
    <citation type="submission" date="2014-04" db="EMBL/GenBank/DDBJ databases">
        <authorList>
            <consortium name="DOE Joint Genome Institute"/>
            <person name="Kuo A."/>
            <person name="Kohler A."/>
            <person name="Jargeat P."/>
            <person name="Nagy L.G."/>
            <person name="Floudas D."/>
            <person name="Copeland A."/>
            <person name="Barry K.W."/>
            <person name="Cichocki N."/>
            <person name="Veneault-Fourrey C."/>
            <person name="LaButti K."/>
            <person name="Lindquist E.A."/>
            <person name="Lipzen A."/>
            <person name="Lundell T."/>
            <person name="Morin E."/>
            <person name="Murat C."/>
            <person name="Sun H."/>
            <person name="Tunlid A."/>
            <person name="Henrissat B."/>
            <person name="Grigoriev I.V."/>
            <person name="Hibbett D.S."/>
            <person name="Martin F."/>
            <person name="Nordberg H.P."/>
            <person name="Cantor M.N."/>
            <person name="Hua S.X."/>
        </authorList>
    </citation>
    <scope>NUCLEOTIDE SEQUENCE [LARGE SCALE GENOMIC DNA]</scope>
    <source>
        <strain evidence="1 2">Ve08.2h10</strain>
    </source>
</reference>
<keyword evidence="2" id="KW-1185">Reference proteome</keyword>
<dbReference type="Proteomes" id="UP000054538">
    <property type="component" value="Unassembled WGS sequence"/>
</dbReference>
<sequence length="86" mass="9346">MSRALARGQAHQPRSTTAVLATCVLLGNDPGRLRSQLTASDAEILWFLGTNWKPRIPGYTSDLQLAQAIYSKANLTCSCSHNDVES</sequence>
<evidence type="ECO:0000313" key="2">
    <source>
        <dbReference type="Proteomes" id="UP000054538"/>
    </source>
</evidence>
<protein>
    <submittedName>
        <fullName evidence="1">Uncharacterized protein</fullName>
    </submittedName>
</protein>
<name>A0A0D0DV40_9AGAM</name>
<organism evidence="1 2">
    <name type="scientific">Paxillus rubicundulus Ve08.2h10</name>
    <dbReference type="NCBI Taxonomy" id="930991"/>
    <lineage>
        <taxon>Eukaryota</taxon>
        <taxon>Fungi</taxon>
        <taxon>Dikarya</taxon>
        <taxon>Basidiomycota</taxon>
        <taxon>Agaricomycotina</taxon>
        <taxon>Agaricomycetes</taxon>
        <taxon>Agaricomycetidae</taxon>
        <taxon>Boletales</taxon>
        <taxon>Paxilineae</taxon>
        <taxon>Paxillaceae</taxon>
        <taxon>Paxillus</taxon>
    </lineage>
</organism>
<dbReference type="AlphaFoldDB" id="A0A0D0DV40"/>
<dbReference type="EMBL" id="KN824892">
    <property type="protein sequence ID" value="KIK98443.1"/>
    <property type="molecule type" value="Genomic_DNA"/>
</dbReference>
<dbReference type="InParanoid" id="A0A0D0DV40"/>
<gene>
    <name evidence="1" type="ORF">PAXRUDRAFT_823867</name>
</gene>
<evidence type="ECO:0000313" key="1">
    <source>
        <dbReference type="EMBL" id="KIK98443.1"/>
    </source>
</evidence>